<evidence type="ECO:0000256" key="3">
    <source>
        <dbReference type="ARBA" id="ARBA00022917"/>
    </source>
</evidence>
<dbReference type="HAMAP" id="MF_00094">
    <property type="entry name" value="Rel_fac_2"/>
    <property type="match status" value="1"/>
</dbReference>
<dbReference type="Pfam" id="PF00472">
    <property type="entry name" value="RF-1"/>
    <property type="match status" value="1"/>
</dbReference>
<accession>A0A419DAH6</accession>
<evidence type="ECO:0000259" key="6">
    <source>
        <dbReference type="SMART" id="SM00937"/>
    </source>
</evidence>
<dbReference type="FunFam" id="3.30.160.20:FF:000004">
    <property type="entry name" value="Peptide chain release factor 1"/>
    <property type="match status" value="1"/>
</dbReference>
<dbReference type="Pfam" id="PF03462">
    <property type="entry name" value="PCRF"/>
    <property type="match status" value="1"/>
</dbReference>
<evidence type="ECO:0000256" key="5">
    <source>
        <dbReference type="NCBIfam" id="TIGR00020"/>
    </source>
</evidence>
<evidence type="ECO:0000313" key="7">
    <source>
        <dbReference type="EMBL" id="RJO60126.1"/>
    </source>
</evidence>
<name>A0A419DAH6_9BACT</name>
<dbReference type="NCBIfam" id="TIGR00020">
    <property type="entry name" value="prfB"/>
    <property type="match status" value="1"/>
</dbReference>
<comment type="subcellular location">
    <subcellularLocation>
        <location evidence="4">Cytoplasm</location>
    </subcellularLocation>
</comment>
<feature type="domain" description="Peptide chain release factor" evidence="6">
    <location>
        <begin position="79"/>
        <end position="191"/>
    </location>
</feature>
<evidence type="ECO:0000256" key="1">
    <source>
        <dbReference type="ARBA" id="ARBA00010835"/>
    </source>
</evidence>
<comment type="function">
    <text evidence="4">Peptide chain release factor 2 directs the termination of translation in response to the peptide chain termination codons UGA and UAA.</text>
</comment>
<dbReference type="SMART" id="SM00937">
    <property type="entry name" value="PCRF"/>
    <property type="match status" value="1"/>
</dbReference>
<keyword evidence="2 4" id="KW-0488">Methylation</keyword>
<keyword evidence="4" id="KW-0963">Cytoplasm</keyword>
<dbReference type="Gene3D" id="3.30.160.20">
    <property type="match status" value="1"/>
</dbReference>
<protein>
    <recommendedName>
        <fullName evidence="4 5">Peptide chain release factor 2</fullName>
        <shortName evidence="4">RF-2</shortName>
    </recommendedName>
</protein>
<dbReference type="GO" id="GO:0016149">
    <property type="term" value="F:translation release factor activity, codon specific"/>
    <property type="evidence" value="ECO:0007669"/>
    <property type="project" value="UniProtKB-UniRule"/>
</dbReference>
<dbReference type="Gene3D" id="3.30.70.1660">
    <property type="match status" value="1"/>
</dbReference>
<proteinExistence type="inferred from homology"/>
<dbReference type="Proteomes" id="UP000285655">
    <property type="component" value="Unassembled WGS sequence"/>
</dbReference>
<dbReference type="InterPro" id="IPR005139">
    <property type="entry name" value="PCRF"/>
</dbReference>
<dbReference type="InterPro" id="IPR000352">
    <property type="entry name" value="Pep_chain_release_fac_I"/>
</dbReference>
<dbReference type="AlphaFoldDB" id="A0A419DAH6"/>
<reference evidence="7 8" key="1">
    <citation type="journal article" date="2017" name="ISME J.">
        <title>Energy and carbon metabolisms in a deep terrestrial subsurface fluid microbial community.</title>
        <authorList>
            <person name="Momper L."/>
            <person name="Jungbluth S.P."/>
            <person name="Lee M.D."/>
            <person name="Amend J.P."/>
        </authorList>
    </citation>
    <scope>NUCLEOTIDE SEQUENCE [LARGE SCALE GENOMIC DNA]</scope>
    <source>
        <strain evidence="7">SURF_29</strain>
    </source>
</reference>
<dbReference type="PANTHER" id="PTHR43116">
    <property type="entry name" value="PEPTIDE CHAIN RELEASE FACTOR 2"/>
    <property type="match status" value="1"/>
</dbReference>
<comment type="similarity">
    <text evidence="1 4">Belongs to the prokaryotic/mitochondrial release factor family.</text>
</comment>
<dbReference type="InterPro" id="IPR045853">
    <property type="entry name" value="Pep_chain_release_fac_I_sf"/>
</dbReference>
<dbReference type="InterPro" id="IPR004374">
    <property type="entry name" value="PrfB"/>
</dbReference>
<comment type="caution">
    <text evidence="7">The sequence shown here is derived from an EMBL/GenBank/DDBJ whole genome shotgun (WGS) entry which is preliminary data.</text>
</comment>
<evidence type="ECO:0000313" key="8">
    <source>
        <dbReference type="Proteomes" id="UP000285655"/>
    </source>
</evidence>
<dbReference type="EMBL" id="QZJW01000055">
    <property type="protein sequence ID" value="RJO60126.1"/>
    <property type="molecule type" value="Genomic_DNA"/>
</dbReference>
<keyword evidence="3 4" id="KW-0648">Protein biosynthesis</keyword>
<feature type="modified residue" description="N5-methylglutamine" evidence="4">
    <location>
        <position position="247"/>
    </location>
</feature>
<evidence type="ECO:0000256" key="4">
    <source>
        <dbReference type="HAMAP-Rule" id="MF_00094"/>
    </source>
</evidence>
<dbReference type="Gene3D" id="1.20.58.410">
    <property type="entry name" value="Release factor"/>
    <property type="match status" value="1"/>
</dbReference>
<sequence>MKAIVEPLEKIAERVERAEKALSIPDVEKSIKELEGKTSGEGFWDNSQKASRVMAEIADLKKQVTEWKDLKKRTDDLLEIARIAHENDHEIIGEVKAGTEELVRDLDKAEFTMLFSGPYDKNNAILSIYAGSGGVDAQDWAEMLLRMYLKFAEKQGFSPTILSISSGDEAGIKSVTVEVVGLWAYGYLRSEAGVHRLVRLSPYDADKARHTSFALVDVIPEIEKEDIQIEDKDLKIETFKASGHGGQGVNTTDSAVRIKHIPSGIVVTCQKERSQLQNKEYALKVLASRLKILEEKKTKKEISEIRGESVSAEWGNQIRSYVLHPYNMVKDHRTGQETSNTGAILEGGIDEFIERYLRDNVAKK</sequence>
<organism evidence="7 8">
    <name type="scientific">candidate division WS5 bacterium</name>
    <dbReference type="NCBI Taxonomy" id="2093353"/>
    <lineage>
        <taxon>Bacteria</taxon>
        <taxon>candidate division WS5</taxon>
    </lineage>
</organism>
<dbReference type="GO" id="GO:0005737">
    <property type="term" value="C:cytoplasm"/>
    <property type="evidence" value="ECO:0007669"/>
    <property type="project" value="UniProtKB-SubCell"/>
</dbReference>
<evidence type="ECO:0000256" key="2">
    <source>
        <dbReference type="ARBA" id="ARBA00022481"/>
    </source>
</evidence>
<dbReference type="PANTHER" id="PTHR43116:SF3">
    <property type="entry name" value="CLASS I PEPTIDE CHAIN RELEASE FACTOR"/>
    <property type="match status" value="1"/>
</dbReference>
<dbReference type="SUPFAM" id="SSF75620">
    <property type="entry name" value="Release factor"/>
    <property type="match status" value="1"/>
</dbReference>
<comment type="PTM">
    <text evidence="4">Methylated by PrmC. Methylation increases the termination efficiency of RF2.</text>
</comment>
<gene>
    <name evidence="4 7" type="primary">prfB</name>
    <name evidence="7" type="ORF">C4544_06260</name>
</gene>